<comment type="similarity">
    <text evidence="2">Belongs to the CitM (TC 2.A.11) transporter family.</text>
</comment>
<evidence type="ECO:0000256" key="3">
    <source>
        <dbReference type="ARBA" id="ARBA00022448"/>
    </source>
</evidence>
<reference evidence="10" key="1">
    <citation type="submission" date="2008-03" db="EMBL/GenBank/DDBJ databases">
        <title>Complete sequence of Thermoproteus neutrophilus V24Sta.</title>
        <authorList>
            <consortium name="US DOE Joint Genome Institute"/>
            <person name="Copeland A."/>
            <person name="Lucas S."/>
            <person name="Lapidus A."/>
            <person name="Glavina del Rio T."/>
            <person name="Dalin E."/>
            <person name="Tice H."/>
            <person name="Bruce D."/>
            <person name="Goodwin L."/>
            <person name="Pitluck S."/>
            <person name="Sims D."/>
            <person name="Brettin T."/>
            <person name="Detter J.C."/>
            <person name="Han C."/>
            <person name="Kuske C.R."/>
            <person name="Schmutz J."/>
            <person name="Larimer F."/>
            <person name="Land M."/>
            <person name="Hauser L."/>
            <person name="Kyrpides N."/>
            <person name="Mikhailova N."/>
            <person name="Biddle J.F."/>
            <person name="Zhang Z."/>
            <person name="Fitz-Gibbon S.T."/>
            <person name="Lowe T.M."/>
            <person name="Saltikov C."/>
            <person name="House C.H."/>
            <person name="Richardson P."/>
        </authorList>
    </citation>
    <scope>NUCLEOTIDE SEQUENCE [LARGE SCALE GENOMIC DNA]</scope>
    <source>
        <strain evidence="10">V24Sta</strain>
    </source>
</reference>
<comment type="subcellular location">
    <subcellularLocation>
        <location evidence="1">Cell membrane</location>
        <topology evidence="1">Multi-pass membrane protein</topology>
    </subcellularLocation>
</comment>
<dbReference type="eggNOG" id="arCOG00238">
    <property type="taxonomic scope" value="Archaea"/>
</dbReference>
<keyword evidence="6 8" id="KW-1133">Transmembrane helix</keyword>
<dbReference type="InterPro" id="IPR004680">
    <property type="entry name" value="Cit_transptr-like_dom"/>
</dbReference>
<dbReference type="GO" id="GO:0005886">
    <property type="term" value="C:plasma membrane"/>
    <property type="evidence" value="ECO:0007669"/>
    <property type="project" value="UniProtKB-SubCell"/>
</dbReference>
<accession>B1Y8N1</accession>
<dbReference type="GO" id="GO:0015105">
    <property type="term" value="F:arsenite transmembrane transporter activity"/>
    <property type="evidence" value="ECO:0007669"/>
    <property type="project" value="InterPro"/>
</dbReference>
<keyword evidence="3" id="KW-0813">Transport</keyword>
<dbReference type="PANTHER" id="PTHR43302:SF5">
    <property type="entry name" value="TRANSPORTER ARSB-RELATED"/>
    <property type="match status" value="1"/>
</dbReference>
<protein>
    <submittedName>
        <fullName evidence="10">Citrate transporter</fullName>
    </submittedName>
</protein>
<dbReference type="KEGG" id="tne:Tneu_1181"/>
<dbReference type="Proteomes" id="UP000001694">
    <property type="component" value="Chromosome"/>
</dbReference>
<dbReference type="RefSeq" id="WP_012350529.1">
    <property type="nucleotide sequence ID" value="NC_010525.1"/>
</dbReference>
<feature type="transmembrane region" description="Helical" evidence="8">
    <location>
        <begin position="138"/>
        <end position="156"/>
    </location>
</feature>
<evidence type="ECO:0000256" key="7">
    <source>
        <dbReference type="ARBA" id="ARBA00023136"/>
    </source>
</evidence>
<evidence type="ECO:0000259" key="9">
    <source>
        <dbReference type="Pfam" id="PF03600"/>
    </source>
</evidence>
<dbReference type="EMBL" id="CP001014">
    <property type="protein sequence ID" value="ACB40110.1"/>
    <property type="molecule type" value="Genomic_DNA"/>
</dbReference>
<feature type="transmembrane region" description="Helical" evidence="8">
    <location>
        <begin position="7"/>
        <end position="25"/>
    </location>
</feature>
<feature type="transmembrane region" description="Helical" evidence="8">
    <location>
        <begin position="281"/>
        <end position="298"/>
    </location>
</feature>
<feature type="transmembrane region" description="Helical" evidence="8">
    <location>
        <begin position="31"/>
        <end position="49"/>
    </location>
</feature>
<keyword evidence="5 8" id="KW-0812">Transmembrane</keyword>
<dbReference type="OrthoDB" id="86089at2157"/>
<keyword evidence="4" id="KW-1003">Cell membrane</keyword>
<feature type="transmembrane region" description="Helical" evidence="8">
    <location>
        <begin position="176"/>
        <end position="196"/>
    </location>
</feature>
<evidence type="ECO:0000256" key="4">
    <source>
        <dbReference type="ARBA" id="ARBA00022475"/>
    </source>
</evidence>
<dbReference type="InterPro" id="IPR000802">
    <property type="entry name" value="Arsenical_pump_ArsB"/>
</dbReference>
<evidence type="ECO:0000256" key="6">
    <source>
        <dbReference type="ARBA" id="ARBA00022989"/>
    </source>
</evidence>
<dbReference type="GeneID" id="6164847"/>
<feature type="transmembrane region" description="Helical" evidence="8">
    <location>
        <begin position="223"/>
        <end position="245"/>
    </location>
</feature>
<feature type="transmembrane region" description="Helical" evidence="8">
    <location>
        <begin position="402"/>
        <end position="419"/>
    </location>
</feature>
<dbReference type="STRING" id="444157.Tneu_1181"/>
<evidence type="ECO:0000256" key="5">
    <source>
        <dbReference type="ARBA" id="ARBA00022692"/>
    </source>
</evidence>
<evidence type="ECO:0000313" key="10">
    <source>
        <dbReference type="EMBL" id="ACB40110.1"/>
    </source>
</evidence>
<gene>
    <name evidence="10" type="ordered locus">Tneu_1181</name>
</gene>
<feature type="transmembrane region" description="Helical" evidence="8">
    <location>
        <begin position="61"/>
        <end position="88"/>
    </location>
</feature>
<feature type="transmembrane region" description="Helical" evidence="8">
    <location>
        <begin position="357"/>
        <end position="382"/>
    </location>
</feature>
<keyword evidence="11" id="KW-1185">Reference proteome</keyword>
<dbReference type="PANTHER" id="PTHR43302">
    <property type="entry name" value="TRANSPORTER ARSB-RELATED"/>
    <property type="match status" value="1"/>
</dbReference>
<dbReference type="HOGENOM" id="CLU_011920_3_0_2"/>
<evidence type="ECO:0000313" key="11">
    <source>
        <dbReference type="Proteomes" id="UP000001694"/>
    </source>
</evidence>
<name>B1Y8N1_PYRNV</name>
<proteinExistence type="inferred from homology"/>
<evidence type="ECO:0000256" key="1">
    <source>
        <dbReference type="ARBA" id="ARBA00004651"/>
    </source>
</evidence>
<dbReference type="AlphaFoldDB" id="B1Y8N1"/>
<evidence type="ECO:0000256" key="2">
    <source>
        <dbReference type="ARBA" id="ARBA00009843"/>
    </source>
</evidence>
<dbReference type="Pfam" id="PF03600">
    <property type="entry name" value="CitMHS"/>
    <property type="match status" value="1"/>
</dbReference>
<organism evidence="10 11">
    <name type="scientific">Pyrobaculum neutrophilum (strain DSM 2338 / JCM 9278 / NBRC 100436 / V24Sta)</name>
    <name type="common">Thermoproteus neutrophilus</name>
    <dbReference type="NCBI Taxonomy" id="444157"/>
    <lineage>
        <taxon>Archaea</taxon>
        <taxon>Thermoproteota</taxon>
        <taxon>Thermoprotei</taxon>
        <taxon>Thermoproteales</taxon>
        <taxon>Thermoproteaceae</taxon>
        <taxon>Pyrobaculum</taxon>
    </lineage>
</organism>
<evidence type="ECO:0000256" key="8">
    <source>
        <dbReference type="SAM" id="Phobius"/>
    </source>
</evidence>
<keyword evidence="7 8" id="KW-0472">Membrane</keyword>
<sequence>MYLGEVYSIAIIAVVVIGMLLRPLYPKLPVWSLMSLAAFIAIVPGPLSIDQIPSVVNFEVLFFLVGMFSIVALAESSGLLDAAAYWFLSLFKSRYGLAVGSSLLFGLLAAVAVNDTVALMGPPIAAVLARAAGLPPKFAFLLLAYSLTIGSVMTPVGNPQNMLIAVTSGIQAPFIAFFKTLALPTLINLVVTPLLLAKMMGVENGRVAIAASPWEAVKNKRDAAVAAAGLAAAVAAMVANDVAAVSGAPHIHNIGLIPFVVATFVYFLASDPRDLLSRVDWGTILFFTTMFIAMKAVWDGGVLQPIISAALPTYQGTVHDVLAITALSLGLSQILSNVPFVNLFSAYLTQAGADERAWLTLAMASTIAGNLTLLGAASNIIILEVLEKRYHTSVSFAEFLKYGAAITAVNIAIYLPFLLL</sequence>
<feature type="transmembrane region" description="Helical" evidence="8">
    <location>
        <begin position="251"/>
        <end position="269"/>
    </location>
</feature>
<feature type="domain" description="Citrate transporter-like" evidence="9">
    <location>
        <begin position="30"/>
        <end position="368"/>
    </location>
</feature>
<feature type="transmembrane region" description="Helical" evidence="8">
    <location>
        <begin position="94"/>
        <end position="117"/>
    </location>
</feature>
<dbReference type="PRINTS" id="PR00758">
    <property type="entry name" value="ARSENICPUMP"/>
</dbReference>